<dbReference type="GO" id="GO:0004352">
    <property type="term" value="F:glutamate dehydrogenase (NAD+) activity"/>
    <property type="evidence" value="ECO:0007669"/>
    <property type="project" value="TreeGrafter"/>
</dbReference>
<feature type="binding site" evidence="5">
    <location>
        <position position="205"/>
    </location>
    <ligand>
        <name>NAD(+)</name>
        <dbReference type="ChEBI" id="CHEBI:57540"/>
    </ligand>
</feature>
<protein>
    <recommendedName>
        <fullName evidence="3">Glutamate dehydrogenase</fullName>
    </recommendedName>
</protein>
<dbReference type="AlphaFoldDB" id="A0A5B8C958"/>
<name>A0A5B8C958_9MICO</name>
<feature type="domain" description="Glutamate/phenylalanine/leucine/valine/L-tryptophan dehydrogenase C-terminal" evidence="9">
    <location>
        <begin position="198"/>
        <end position="429"/>
    </location>
</feature>
<evidence type="ECO:0000256" key="6">
    <source>
        <dbReference type="PIRSR" id="PIRSR000185-3"/>
    </source>
</evidence>
<evidence type="ECO:0000313" key="11">
    <source>
        <dbReference type="Proteomes" id="UP000314616"/>
    </source>
</evidence>
<dbReference type="PANTHER" id="PTHR11606:SF13">
    <property type="entry name" value="GLUTAMATE DEHYDROGENASE 1, MITOCHONDRIAL"/>
    <property type="match status" value="1"/>
</dbReference>
<dbReference type="Proteomes" id="UP000314616">
    <property type="component" value="Chromosome"/>
</dbReference>
<evidence type="ECO:0000256" key="4">
    <source>
        <dbReference type="PIRSR" id="PIRSR000185-1"/>
    </source>
</evidence>
<dbReference type="PANTHER" id="PTHR11606">
    <property type="entry name" value="GLUTAMATE DEHYDROGENASE"/>
    <property type="match status" value="1"/>
</dbReference>
<dbReference type="OrthoDB" id="9803297at2"/>
<evidence type="ECO:0000256" key="7">
    <source>
        <dbReference type="RuleBase" id="RU004417"/>
    </source>
</evidence>
<dbReference type="Pfam" id="PF02812">
    <property type="entry name" value="ELFV_dehydrog_N"/>
    <property type="match status" value="1"/>
</dbReference>
<dbReference type="SMART" id="SM00839">
    <property type="entry name" value="ELFV_dehydrog"/>
    <property type="match status" value="1"/>
</dbReference>
<feature type="active site" description="Proton donor" evidence="4">
    <location>
        <position position="121"/>
    </location>
</feature>
<dbReference type="InterPro" id="IPR006095">
    <property type="entry name" value="Glu/Leu/Phe/Val/Trp_DH"/>
</dbReference>
<evidence type="ECO:0000256" key="5">
    <source>
        <dbReference type="PIRSR" id="PIRSR000185-2"/>
    </source>
</evidence>
<dbReference type="KEGG" id="gyu:FE374_14770"/>
<dbReference type="PRINTS" id="PR00082">
    <property type="entry name" value="GLFDHDRGNASE"/>
</dbReference>
<dbReference type="InterPro" id="IPR033524">
    <property type="entry name" value="Glu/Leu/Phe/Val_DH_AS"/>
</dbReference>
<evidence type="ECO:0000256" key="2">
    <source>
        <dbReference type="ARBA" id="ARBA00023002"/>
    </source>
</evidence>
<dbReference type="GO" id="GO:0000166">
    <property type="term" value="F:nucleotide binding"/>
    <property type="evidence" value="ECO:0007669"/>
    <property type="project" value="UniProtKB-KW"/>
</dbReference>
<evidence type="ECO:0000256" key="8">
    <source>
        <dbReference type="SAM" id="MobiDB-lite"/>
    </source>
</evidence>
<dbReference type="EMBL" id="CP040915">
    <property type="protein sequence ID" value="QDC25702.1"/>
    <property type="molecule type" value="Genomic_DNA"/>
</dbReference>
<dbReference type="InterPro" id="IPR014362">
    <property type="entry name" value="Glu_DH"/>
</dbReference>
<organism evidence="10 11">
    <name type="scientific">Georgenia yuyongxinii</name>
    <dbReference type="NCBI Taxonomy" id="2589797"/>
    <lineage>
        <taxon>Bacteria</taxon>
        <taxon>Bacillati</taxon>
        <taxon>Actinomycetota</taxon>
        <taxon>Actinomycetes</taxon>
        <taxon>Micrococcales</taxon>
        <taxon>Bogoriellaceae</taxon>
        <taxon>Georgenia</taxon>
    </lineage>
</organism>
<dbReference type="InterPro" id="IPR006096">
    <property type="entry name" value="Glu/Leu/Phe/Val/Trp_DH_C"/>
</dbReference>
<comment type="similarity">
    <text evidence="1 3 7">Belongs to the Glu/Leu/Phe/Val dehydrogenases family.</text>
</comment>
<dbReference type="Pfam" id="PF00208">
    <property type="entry name" value="ELFV_dehydrog"/>
    <property type="match status" value="1"/>
</dbReference>
<dbReference type="SUPFAM" id="SSF53223">
    <property type="entry name" value="Aminoacid dehydrogenase-like, N-terminal domain"/>
    <property type="match status" value="1"/>
</dbReference>
<dbReference type="PROSITE" id="PS00074">
    <property type="entry name" value="GLFV_DEHYDROGENASE"/>
    <property type="match status" value="1"/>
</dbReference>
<dbReference type="InterPro" id="IPR006097">
    <property type="entry name" value="Glu/Leu/Phe/Val/Trp_DH_dimer"/>
</dbReference>
<dbReference type="Gene3D" id="3.40.50.720">
    <property type="entry name" value="NAD(P)-binding Rossmann-like Domain"/>
    <property type="match status" value="1"/>
</dbReference>
<keyword evidence="5" id="KW-0520">NAD</keyword>
<gene>
    <name evidence="10" type="ORF">FE374_14770</name>
</gene>
<evidence type="ECO:0000256" key="3">
    <source>
        <dbReference type="PIRNR" id="PIRNR000185"/>
    </source>
</evidence>
<feature type="region of interest" description="Disordered" evidence="8">
    <location>
        <begin position="1"/>
        <end position="21"/>
    </location>
</feature>
<sequence length="432" mass="45994">MIQSVSTTAPERSVPAQGNDGPLSDVLSQLRGAVDLLGYDEGLYSLLARARREMTVSIPLRRDTGSVEVLVGYRVQHNLSRGPAKGGLRFSSSVSLDEVRALAMLMTWKCALVDVPFGGAKGGVTFDPRMYSQAEVQRVTRRYTSEMMPLLGPSSDIPAPDIGTDERVMAWMMDTYSTAAAHTVPGVVTGKPVALGGSLGRSSATSLGVFLTARHALDHAGIKATGARVAVQGYGKVGRGAVRYFYDAGFTVVGVSDEHGAIYNAEGIDVEELDTYFARAGTVVAFAGAEMLPDREDLLELDVDVLVPAAVERVITSANVANVSARLIVEGANGPTTPEADAALRANGQLVVPDILANAGGVVVSYFEWVQGNQAYWWTQKEVEDRLAARMELTWNRVLAHATAADLDLRSAAMSLAVKTVAEAHLARGLYP</sequence>
<keyword evidence="5" id="KW-0547">Nucleotide-binding</keyword>
<reference evidence="10 11" key="1">
    <citation type="submission" date="2019-05" db="EMBL/GenBank/DDBJ databases">
        <title>Georgenia *** sp. nov., and Georgenia *** sp. nov., isolated from the intestinal contents of plateau pika (Ochotona curzoniae) in the Qinghai-Tibet plateau of China.</title>
        <authorList>
            <person name="Tian Z."/>
        </authorList>
    </citation>
    <scope>NUCLEOTIDE SEQUENCE [LARGE SCALE GENOMIC DNA]</scope>
    <source>
        <strain evidence="10 11">Z443</strain>
    </source>
</reference>
<evidence type="ECO:0000256" key="1">
    <source>
        <dbReference type="ARBA" id="ARBA00006382"/>
    </source>
</evidence>
<feature type="binding site" evidence="5">
    <location>
        <position position="109"/>
    </location>
    <ligand>
        <name>substrate</name>
    </ligand>
</feature>
<proteinExistence type="inferred from homology"/>
<evidence type="ECO:0000259" key="9">
    <source>
        <dbReference type="SMART" id="SM00839"/>
    </source>
</evidence>
<feature type="binding site" evidence="5">
    <location>
        <position position="85"/>
    </location>
    <ligand>
        <name>substrate</name>
    </ligand>
</feature>
<dbReference type="CDD" id="cd01076">
    <property type="entry name" value="NAD_bind_1_Glu_DH"/>
    <property type="match status" value="1"/>
</dbReference>
<evidence type="ECO:0000313" key="10">
    <source>
        <dbReference type="EMBL" id="QDC25702.1"/>
    </source>
</evidence>
<accession>A0A5B8C958</accession>
<keyword evidence="2 3" id="KW-0560">Oxidoreductase</keyword>
<dbReference type="PIRSF" id="PIRSF000185">
    <property type="entry name" value="Glu_DH"/>
    <property type="match status" value="1"/>
</dbReference>
<dbReference type="InterPro" id="IPR036291">
    <property type="entry name" value="NAD(P)-bd_dom_sf"/>
</dbReference>
<dbReference type="InterPro" id="IPR033922">
    <property type="entry name" value="NAD_bind_Glu_DH"/>
</dbReference>
<dbReference type="SUPFAM" id="SSF51735">
    <property type="entry name" value="NAD(P)-binding Rossmann-fold domains"/>
    <property type="match status" value="1"/>
</dbReference>
<dbReference type="InterPro" id="IPR046346">
    <property type="entry name" value="Aminoacid_DH-like_N_sf"/>
</dbReference>
<feature type="binding site" evidence="5">
    <location>
        <position position="365"/>
    </location>
    <ligand>
        <name>substrate</name>
    </ligand>
</feature>
<feature type="site" description="Important for catalysis" evidence="6">
    <location>
        <position position="161"/>
    </location>
</feature>
<feature type="compositionally biased region" description="Polar residues" evidence="8">
    <location>
        <begin position="1"/>
        <end position="10"/>
    </location>
</feature>
<dbReference type="Gene3D" id="3.40.50.10860">
    <property type="entry name" value="Leucine Dehydrogenase, chain A, domain 1"/>
    <property type="match status" value="1"/>
</dbReference>
<dbReference type="GO" id="GO:0006538">
    <property type="term" value="P:L-glutamate catabolic process"/>
    <property type="evidence" value="ECO:0007669"/>
    <property type="project" value="TreeGrafter"/>
</dbReference>